<protein>
    <submittedName>
        <fullName evidence="2">Uncharacterized protein</fullName>
    </submittedName>
</protein>
<organism evidence="2 3">
    <name type="scientific">Synaphobranchus kaupii</name>
    <name type="common">Kaup's arrowtooth eel</name>
    <dbReference type="NCBI Taxonomy" id="118154"/>
    <lineage>
        <taxon>Eukaryota</taxon>
        <taxon>Metazoa</taxon>
        <taxon>Chordata</taxon>
        <taxon>Craniata</taxon>
        <taxon>Vertebrata</taxon>
        <taxon>Euteleostomi</taxon>
        <taxon>Actinopterygii</taxon>
        <taxon>Neopterygii</taxon>
        <taxon>Teleostei</taxon>
        <taxon>Anguilliformes</taxon>
        <taxon>Synaphobranchidae</taxon>
        <taxon>Synaphobranchus</taxon>
    </lineage>
</organism>
<dbReference type="Proteomes" id="UP001152622">
    <property type="component" value="Chromosome 9"/>
</dbReference>
<accession>A0A9Q1IRW1</accession>
<name>A0A9Q1IRW1_SYNKA</name>
<evidence type="ECO:0000313" key="2">
    <source>
        <dbReference type="EMBL" id="KAJ8350258.1"/>
    </source>
</evidence>
<comment type="caution">
    <text evidence="2">The sequence shown here is derived from an EMBL/GenBank/DDBJ whole genome shotgun (WGS) entry which is preliminary data.</text>
</comment>
<evidence type="ECO:0000313" key="3">
    <source>
        <dbReference type="Proteomes" id="UP001152622"/>
    </source>
</evidence>
<reference evidence="2" key="1">
    <citation type="journal article" date="2023" name="Science">
        <title>Genome structures resolve the early diversification of teleost fishes.</title>
        <authorList>
            <person name="Parey E."/>
            <person name="Louis A."/>
            <person name="Montfort J."/>
            <person name="Bouchez O."/>
            <person name="Roques C."/>
            <person name="Iampietro C."/>
            <person name="Lluch J."/>
            <person name="Castinel A."/>
            <person name="Donnadieu C."/>
            <person name="Desvignes T."/>
            <person name="Floi Bucao C."/>
            <person name="Jouanno E."/>
            <person name="Wen M."/>
            <person name="Mejri S."/>
            <person name="Dirks R."/>
            <person name="Jansen H."/>
            <person name="Henkel C."/>
            <person name="Chen W.J."/>
            <person name="Zahm M."/>
            <person name="Cabau C."/>
            <person name="Klopp C."/>
            <person name="Thompson A.W."/>
            <person name="Robinson-Rechavi M."/>
            <person name="Braasch I."/>
            <person name="Lecointre G."/>
            <person name="Bobe J."/>
            <person name="Postlethwait J.H."/>
            <person name="Berthelot C."/>
            <person name="Roest Crollius H."/>
            <person name="Guiguen Y."/>
        </authorList>
    </citation>
    <scope>NUCLEOTIDE SEQUENCE</scope>
    <source>
        <strain evidence="2">WJC10195</strain>
    </source>
</reference>
<dbReference type="AlphaFoldDB" id="A0A9Q1IRW1"/>
<gene>
    <name evidence="2" type="ORF">SKAU_G00253880</name>
</gene>
<proteinExistence type="predicted"/>
<keyword evidence="3" id="KW-1185">Reference proteome</keyword>
<sequence length="105" mass="11686">MAGLFRVHLRFVSVKSPGSPRGLLRGSTPPHRCDWGTNENRGGTGPAWLLEPDWAPLSDPEPLAVYLTRALRPAWCPVYAAALDSELRDDLPETNDRVNSRYFAL</sequence>
<dbReference type="EMBL" id="JAINUF010000009">
    <property type="protein sequence ID" value="KAJ8350258.1"/>
    <property type="molecule type" value="Genomic_DNA"/>
</dbReference>
<feature type="region of interest" description="Disordered" evidence="1">
    <location>
        <begin position="18"/>
        <end position="39"/>
    </location>
</feature>
<evidence type="ECO:0000256" key="1">
    <source>
        <dbReference type="SAM" id="MobiDB-lite"/>
    </source>
</evidence>